<evidence type="ECO:0000313" key="2">
    <source>
        <dbReference type="EMBL" id="KAF2145956.1"/>
    </source>
</evidence>
<reference evidence="2" key="1">
    <citation type="journal article" date="2020" name="Stud. Mycol.">
        <title>101 Dothideomycetes genomes: a test case for predicting lifestyles and emergence of pathogens.</title>
        <authorList>
            <person name="Haridas S."/>
            <person name="Albert R."/>
            <person name="Binder M."/>
            <person name="Bloem J."/>
            <person name="Labutti K."/>
            <person name="Salamov A."/>
            <person name="Andreopoulos B."/>
            <person name="Baker S."/>
            <person name="Barry K."/>
            <person name="Bills G."/>
            <person name="Bluhm B."/>
            <person name="Cannon C."/>
            <person name="Castanera R."/>
            <person name="Culley D."/>
            <person name="Daum C."/>
            <person name="Ezra D."/>
            <person name="Gonzalez J."/>
            <person name="Henrissat B."/>
            <person name="Kuo A."/>
            <person name="Liang C."/>
            <person name="Lipzen A."/>
            <person name="Lutzoni F."/>
            <person name="Magnuson J."/>
            <person name="Mondo S."/>
            <person name="Nolan M."/>
            <person name="Ohm R."/>
            <person name="Pangilinan J."/>
            <person name="Park H.-J."/>
            <person name="Ramirez L."/>
            <person name="Alfaro M."/>
            <person name="Sun H."/>
            <person name="Tritt A."/>
            <person name="Yoshinaga Y."/>
            <person name="Zwiers L.-H."/>
            <person name="Turgeon B."/>
            <person name="Goodwin S."/>
            <person name="Spatafora J."/>
            <person name="Crous P."/>
            <person name="Grigoriev I."/>
        </authorList>
    </citation>
    <scope>NUCLEOTIDE SEQUENCE</scope>
    <source>
        <strain evidence="2">CBS 121167</strain>
    </source>
</reference>
<dbReference type="Proteomes" id="UP000799438">
    <property type="component" value="Unassembled WGS sequence"/>
</dbReference>
<organism evidence="2 3">
    <name type="scientific">Aplosporella prunicola CBS 121167</name>
    <dbReference type="NCBI Taxonomy" id="1176127"/>
    <lineage>
        <taxon>Eukaryota</taxon>
        <taxon>Fungi</taxon>
        <taxon>Dikarya</taxon>
        <taxon>Ascomycota</taxon>
        <taxon>Pezizomycotina</taxon>
        <taxon>Dothideomycetes</taxon>
        <taxon>Dothideomycetes incertae sedis</taxon>
        <taxon>Botryosphaeriales</taxon>
        <taxon>Aplosporellaceae</taxon>
        <taxon>Aplosporella</taxon>
    </lineage>
</organism>
<keyword evidence="3" id="KW-1185">Reference proteome</keyword>
<protein>
    <submittedName>
        <fullName evidence="2">Uncharacterized protein</fullName>
    </submittedName>
</protein>
<sequence length="196" mass="21249">MCAGMAAQNTMACIDEMKGRERVEALGVLTGDPSSACQALSPLVVIIVVIRPSMAKVDSGLGWGMSRMEPQPQSAPNEAGSLNPCRQHPNSPSLLPAETSRTPTSPPKHYIQSSYGRICFTPPTAEPELPGPDLRHRPLSLCVLPRVASAVNLSMPNRATSFHQLALRRRALEPPAWSLERKPTNRPDRPLSMLKA</sequence>
<proteinExistence type="predicted"/>
<evidence type="ECO:0000256" key="1">
    <source>
        <dbReference type="SAM" id="MobiDB-lite"/>
    </source>
</evidence>
<evidence type="ECO:0000313" key="3">
    <source>
        <dbReference type="Proteomes" id="UP000799438"/>
    </source>
</evidence>
<dbReference type="RefSeq" id="XP_033401668.1">
    <property type="nucleotide sequence ID" value="XM_033545343.1"/>
</dbReference>
<dbReference type="AlphaFoldDB" id="A0A6A6BPF8"/>
<name>A0A6A6BPF8_9PEZI</name>
<dbReference type="EMBL" id="ML995476">
    <property type="protein sequence ID" value="KAF2145956.1"/>
    <property type="molecule type" value="Genomic_DNA"/>
</dbReference>
<feature type="region of interest" description="Disordered" evidence="1">
    <location>
        <begin position="65"/>
        <end position="108"/>
    </location>
</feature>
<feature type="compositionally biased region" description="Polar residues" evidence="1">
    <location>
        <begin position="88"/>
        <end position="103"/>
    </location>
</feature>
<accession>A0A6A6BPF8</accession>
<dbReference type="GeneID" id="54302848"/>
<gene>
    <name evidence="2" type="ORF">K452DRAFT_340473</name>
</gene>